<dbReference type="OrthoDB" id="2269034at2759"/>
<reference evidence="3" key="1">
    <citation type="submission" date="2014-04" db="EMBL/GenBank/DDBJ databases">
        <title>Evolutionary Origins and Diversification of the Mycorrhizal Mutualists.</title>
        <authorList>
            <consortium name="DOE Joint Genome Institute"/>
            <consortium name="Mycorrhizal Genomics Consortium"/>
            <person name="Kohler A."/>
            <person name="Kuo A."/>
            <person name="Nagy L.G."/>
            <person name="Floudas D."/>
            <person name="Copeland A."/>
            <person name="Barry K.W."/>
            <person name="Cichocki N."/>
            <person name="Veneault-Fourrey C."/>
            <person name="LaButti K."/>
            <person name="Lindquist E.A."/>
            <person name="Lipzen A."/>
            <person name="Lundell T."/>
            <person name="Morin E."/>
            <person name="Murat C."/>
            <person name="Riley R."/>
            <person name="Ohm R."/>
            <person name="Sun H."/>
            <person name="Tunlid A."/>
            <person name="Henrissat B."/>
            <person name="Grigoriev I.V."/>
            <person name="Hibbett D.S."/>
            <person name="Martin F."/>
        </authorList>
    </citation>
    <scope>NUCLEOTIDE SEQUENCE [LARGE SCALE GENOMIC DNA]</scope>
    <source>
        <strain evidence="3">FD-334 SS-4</strain>
    </source>
</reference>
<gene>
    <name evidence="2" type="ORF">HYPSUDRAFT_569678</name>
</gene>
<dbReference type="AlphaFoldDB" id="A0A0D2L940"/>
<dbReference type="OMA" id="RAMRHIA"/>
<evidence type="ECO:0008006" key="4">
    <source>
        <dbReference type="Google" id="ProtNLM"/>
    </source>
</evidence>
<dbReference type="STRING" id="945553.A0A0D2L940"/>
<sequence>MDHAALFTLEVLRKTNRPPTDQETAIILQSMAPTNAKLKVVEAQISDAIVHIKALKSQIEQADINLQRLREEEAAILETFTDHRRVFSPFRNLPEDVLREICVTYVEAGLPTLSCHRSTPSPYILSQICRAMRHIALTTPTIWATMNVRIESLSFRHRGLAQGVYLIMARRASEWFERAGGLALASNYVYRGQERLIRNGHCIWA</sequence>
<name>A0A0D2L940_HYPSF</name>
<protein>
    <recommendedName>
        <fullName evidence="4">F-box domain-containing protein</fullName>
    </recommendedName>
</protein>
<evidence type="ECO:0000313" key="3">
    <source>
        <dbReference type="Proteomes" id="UP000054270"/>
    </source>
</evidence>
<dbReference type="EMBL" id="KN817541">
    <property type="protein sequence ID" value="KJA23697.1"/>
    <property type="molecule type" value="Genomic_DNA"/>
</dbReference>
<evidence type="ECO:0000256" key="1">
    <source>
        <dbReference type="SAM" id="Coils"/>
    </source>
</evidence>
<evidence type="ECO:0000313" key="2">
    <source>
        <dbReference type="EMBL" id="KJA23697.1"/>
    </source>
</evidence>
<keyword evidence="1" id="KW-0175">Coiled coil</keyword>
<keyword evidence="3" id="KW-1185">Reference proteome</keyword>
<organism evidence="2 3">
    <name type="scientific">Hypholoma sublateritium (strain FD-334 SS-4)</name>
    <dbReference type="NCBI Taxonomy" id="945553"/>
    <lineage>
        <taxon>Eukaryota</taxon>
        <taxon>Fungi</taxon>
        <taxon>Dikarya</taxon>
        <taxon>Basidiomycota</taxon>
        <taxon>Agaricomycotina</taxon>
        <taxon>Agaricomycetes</taxon>
        <taxon>Agaricomycetidae</taxon>
        <taxon>Agaricales</taxon>
        <taxon>Agaricineae</taxon>
        <taxon>Strophariaceae</taxon>
        <taxon>Hypholoma</taxon>
    </lineage>
</organism>
<proteinExistence type="predicted"/>
<feature type="coiled-coil region" evidence="1">
    <location>
        <begin position="52"/>
        <end position="79"/>
    </location>
</feature>
<dbReference type="Proteomes" id="UP000054270">
    <property type="component" value="Unassembled WGS sequence"/>
</dbReference>
<accession>A0A0D2L940</accession>